<dbReference type="GO" id="GO:0005829">
    <property type="term" value="C:cytosol"/>
    <property type="evidence" value="ECO:0007669"/>
    <property type="project" value="TreeGrafter"/>
</dbReference>
<keyword evidence="3" id="KW-0326">Glycosidase</keyword>
<dbReference type="PRINTS" id="PR00131">
    <property type="entry name" value="GLHYDRLASE1"/>
</dbReference>
<evidence type="ECO:0000256" key="3">
    <source>
        <dbReference type="ARBA" id="ARBA00023295"/>
    </source>
</evidence>
<gene>
    <name evidence="6" type="ORF">FC78_GL001982</name>
</gene>
<name>A0A0R1KIG6_9LACO</name>
<dbReference type="InterPro" id="IPR001360">
    <property type="entry name" value="Glyco_hydro_1"/>
</dbReference>
<dbReference type="STRING" id="1423788.FC78_GL001982"/>
<dbReference type="GO" id="GO:0008422">
    <property type="term" value="F:beta-glucosidase activity"/>
    <property type="evidence" value="ECO:0007669"/>
    <property type="project" value="TreeGrafter"/>
</dbReference>
<protein>
    <submittedName>
        <fullName evidence="6">Glycosyl hydrolase 1</fullName>
    </submittedName>
</protein>
<dbReference type="PANTHER" id="PTHR10353">
    <property type="entry name" value="GLYCOSYL HYDROLASE"/>
    <property type="match status" value="1"/>
</dbReference>
<dbReference type="NCBIfam" id="NF007158">
    <property type="entry name" value="PRK09593.1"/>
    <property type="match status" value="1"/>
</dbReference>
<dbReference type="NCBIfam" id="NF007356">
    <property type="entry name" value="PRK09852.1"/>
    <property type="match status" value="1"/>
</dbReference>
<evidence type="ECO:0000256" key="2">
    <source>
        <dbReference type="ARBA" id="ARBA00022801"/>
    </source>
</evidence>
<evidence type="ECO:0000256" key="1">
    <source>
        <dbReference type="ARBA" id="ARBA00010838"/>
    </source>
</evidence>
<sequence length="473" mass="54206">MFPKGFLWGGAISGSQAEGGFDSGGKGLSMADLLPYGDRRFKSMLNGTDALKNYNSENFYYPSHTGINFYEHYETDIKLLANLGLKAFRFSITWSRIYPIGTESSPNKDGLKFYDRVIDCCLENNIEPLVTIDHFDTPVGLVKKYGAWRDRKMIGAYLNLCQTLFERYKNKVKYWITFNEMNMILNLPFVGGGLCYDKKDNLTQLKYQAAHYQLVASAAATKMAHQVNPKMQIGCMLAAGEVYPYSCNPKDILMALQKNREQYFFSDVQVRGYYPNYIKQYLVRNNISLNITLEDKKILKNTVDFVSLSYYSTHCVSSDKEVSKNKTKGNVFSSVENPYIKSSEWGWQIDPIGLRITLNNLYDRYQKPLFIVENGLGAIDVLDENERIHDDYRIDYLSKHIDAMSEAIDDGVELMGYCIWGCIDIVSASTGEMKKRYGLIYVDKDDEGNGSLNRIKKDSFYWYKKVIQKNGIN</sequence>
<dbReference type="PANTHER" id="PTHR10353:SF296">
    <property type="entry name" value="6-PHOSPHO-BETA-GLUCOSIDASE"/>
    <property type="match status" value="1"/>
</dbReference>
<accession>A0A0R1KIG6</accession>
<dbReference type="AlphaFoldDB" id="A0A0R1KIG6"/>
<dbReference type="PATRIC" id="fig|1423788.3.peg.2047"/>
<keyword evidence="2 6" id="KW-0378">Hydrolase</keyword>
<dbReference type="InterPro" id="IPR017853">
    <property type="entry name" value="GH"/>
</dbReference>
<evidence type="ECO:0000313" key="6">
    <source>
        <dbReference type="EMBL" id="KRK83173.1"/>
    </source>
</evidence>
<proteinExistence type="inferred from homology"/>
<organism evidence="6 7">
    <name type="scientific">Companilactobacillus bobalius DSM 19674</name>
    <dbReference type="NCBI Taxonomy" id="1423788"/>
    <lineage>
        <taxon>Bacteria</taxon>
        <taxon>Bacillati</taxon>
        <taxon>Bacillota</taxon>
        <taxon>Bacilli</taxon>
        <taxon>Lactobacillales</taxon>
        <taxon>Lactobacillaceae</taxon>
        <taxon>Companilactobacillus</taxon>
        <taxon>Companilactobacillus bobalius</taxon>
    </lineage>
</organism>
<keyword evidence="7" id="KW-1185">Reference proteome</keyword>
<dbReference type="Gene3D" id="3.20.20.80">
    <property type="entry name" value="Glycosidases"/>
    <property type="match status" value="1"/>
</dbReference>
<feature type="active site" description="Nucleophile" evidence="4">
    <location>
        <position position="373"/>
    </location>
</feature>
<comment type="caution">
    <text evidence="6">The sequence shown here is derived from an EMBL/GenBank/DDBJ whole genome shotgun (WGS) entry which is preliminary data.</text>
</comment>
<dbReference type="EMBL" id="AZDY01000037">
    <property type="protein sequence ID" value="KRK83173.1"/>
    <property type="molecule type" value="Genomic_DNA"/>
</dbReference>
<evidence type="ECO:0000256" key="4">
    <source>
        <dbReference type="PROSITE-ProRule" id="PRU10055"/>
    </source>
</evidence>
<comment type="similarity">
    <text evidence="1 5">Belongs to the glycosyl hydrolase 1 family.</text>
</comment>
<evidence type="ECO:0000256" key="5">
    <source>
        <dbReference type="RuleBase" id="RU003690"/>
    </source>
</evidence>
<reference evidence="6 7" key="1">
    <citation type="journal article" date="2015" name="Genome Announc.">
        <title>Expanding the biotechnology potential of lactobacilli through comparative genomics of 213 strains and associated genera.</title>
        <authorList>
            <person name="Sun Z."/>
            <person name="Harris H.M."/>
            <person name="McCann A."/>
            <person name="Guo C."/>
            <person name="Argimon S."/>
            <person name="Zhang W."/>
            <person name="Yang X."/>
            <person name="Jeffery I.B."/>
            <person name="Cooney J.C."/>
            <person name="Kagawa T.F."/>
            <person name="Liu W."/>
            <person name="Song Y."/>
            <person name="Salvetti E."/>
            <person name="Wrobel A."/>
            <person name="Rasinkangas P."/>
            <person name="Parkhill J."/>
            <person name="Rea M.C."/>
            <person name="O'Sullivan O."/>
            <person name="Ritari J."/>
            <person name="Douillard F.P."/>
            <person name="Paul Ross R."/>
            <person name="Yang R."/>
            <person name="Briner A.E."/>
            <person name="Felis G.E."/>
            <person name="de Vos W.M."/>
            <person name="Barrangou R."/>
            <person name="Klaenhammer T.R."/>
            <person name="Caufield P.W."/>
            <person name="Cui Y."/>
            <person name="Zhang H."/>
            <person name="O'Toole P.W."/>
        </authorList>
    </citation>
    <scope>NUCLEOTIDE SEQUENCE [LARGE SCALE GENOMIC DNA]</scope>
    <source>
        <strain evidence="6 7">DSM 19674</strain>
    </source>
</reference>
<dbReference type="OrthoDB" id="1688691at2"/>
<dbReference type="Pfam" id="PF00232">
    <property type="entry name" value="Glyco_hydro_1"/>
    <property type="match status" value="1"/>
</dbReference>
<dbReference type="GO" id="GO:0016052">
    <property type="term" value="P:carbohydrate catabolic process"/>
    <property type="evidence" value="ECO:0007669"/>
    <property type="project" value="TreeGrafter"/>
</dbReference>
<dbReference type="FunFam" id="3.20.20.80:FF:000004">
    <property type="entry name" value="Beta-glucosidase 6-phospho-beta-glucosidase"/>
    <property type="match status" value="1"/>
</dbReference>
<dbReference type="SUPFAM" id="SSF51445">
    <property type="entry name" value="(Trans)glycosidases"/>
    <property type="match status" value="1"/>
</dbReference>
<dbReference type="RefSeq" id="WP_056952558.1">
    <property type="nucleotide sequence ID" value="NZ_AZDY01000037.1"/>
</dbReference>
<dbReference type="InterPro" id="IPR018120">
    <property type="entry name" value="Glyco_hydro_1_AS"/>
</dbReference>
<evidence type="ECO:0000313" key="7">
    <source>
        <dbReference type="Proteomes" id="UP000051515"/>
    </source>
</evidence>
<dbReference type="Proteomes" id="UP000051515">
    <property type="component" value="Unassembled WGS sequence"/>
</dbReference>
<dbReference type="PROSITE" id="PS00572">
    <property type="entry name" value="GLYCOSYL_HYDROL_F1_1"/>
    <property type="match status" value="1"/>
</dbReference>